<accession>A0ACC2N7N8</accession>
<protein>
    <submittedName>
        <fullName evidence="1">Uncharacterized protein</fullName>
    </submittedName>
</protein>
<dbReference type="EMBL" id="CM056744">
    <property type="protein sequence ID" value="KAJ8665670.1"/>
    <property type="molecule type" value="Genomic_DNA"/>
</dbReference>
<keyword evidence="2" id="KW-1185">Reference proteome</keyword>
<sequence length="127" mass="14700">MLEIEDMSLESYGLPQPEVDLLQSSDILPDLPVEECEEKFLEMHEMLNEEQKLIFDELTNVKSEIKGNIRTVFVEKSKQSRKECIGVLTNRIHKLDILLTKKYDESLNFDRGTKVEIVGDLRENGES</sequence>
<evidence type="ECO:0000313" key="1">
    <source>
        <dbReference type="EMBL" id="KAJ8665670.1"/>
    </source>
</evidence>
<gene>
    <name evidence="1" type="ORF">QAD02_007332</name>
</gene>
<reference evidence="1" key="1">
    <citation type="submission" date="2023-04" db="EMBL/GenBank/DDBJ databases">
        <title>A chromosome-level genome assembly of the parasitoid wasp Eretmocerus hayati.</title>
        <authorList>
            <person name="Zhong Y."/>
            <person name="Liu S."/>
            <person name="Liu Y."/>
        </authorList>
    </citation>
    <scope>NUCLEOTIDE SEQUENCE</scope>
    <source>
        <strain evidence="1">ZJU_SS_LIU_2023</strain>
    </source>
</reference>
<dbReference type="Proteomes" id="UP001239111">
    <property type="component" value="Chromosome 4"/>
</dbReference>
<evidence type="ECO:0000313" key="2">
    <source>
        <dbReference type="Proteomes" id="UP001239111"/>
    </source>
</evidence>
<comment type="caution">
    <text evidence="1">The sequence shown here is derived from an EMBL/GenBank/DDBJ whole genome shotgun (WGS) entry which is preliminary data.</text>
</comment>
<proteinExistence type="predicted"/>
<organism evidence="1 2">
    <name type="scientific">Eretmocerus hayati</name>
    <dbReference type="NCBI Taxonomy" id="131215"/>
    <lineage>
        <taxon>Eukaryota</taxon>
        <taxon>Metazoa</taxon>
        <taxon>Ecdysozoa</taxon>
        <taxon>Arthropoda</taxon>
        <taxon>Hexapoda</taxon>
        <taxon>Insecta</taxon>
        <taxon>Pterygota</taxon>
        <taxon>Neoptera</taxon>
        <taxon>Endopterygota</taxon>
        <taxon>Hymenoptera</taxon>
        <taxon>Apocrita</taxon>
        <taxon>Proctotrupomorpha</taxon>
        <taxon>Chalcidoidea</taxon>
        <taxon>Aphelinidae</taxon>
        <taxon>Aphelininae</taxon>
        <taxon>Eretmocerus</taxon>
    </lineage>
</organism>
<name>A0ACC2N7N8_9HYME</name>